<keyword evidence="5" id="KW-0663">Pyridoxal phosphate</keyword>
<evidence type="ECO:0000256" key="2">
    <source>
        <dbReference type="ARBA" id="ARBA00007441"/>
    </source>
</evidence>
<dbReference type="InterPro" id="IPR004839">
    <property type="entry name" value="Aminotransferase_I/II_large"/>
</dbReference>
<dbReference type="GO" id="GO:0006520">
    <property type="term" value="P:amino acid metabolic process"/>
    <property type="evidence" value="ECO:0007669"/>
    <property type="project" value="InterPro"/>
</dbReference>
<dbReference type="PANTHER" id="PTHR46383">
    <property type="entry name" value="ASPARTATE AMINOTRANSFERASE"/>
    <property type="match status" value="1"/>
</dbReference>
<reference evidence="7" key="1">
    <citation type="submission" date="2024-07" db="EMBL/GenBank/DDBJ databases">
        <authorList>
            <person name="Yu S.T."/>
        </authorList>
    </citation>
    <scope>NUCLEOTIDE SEQUENCE</scope>
    <source>
        <strain evidence="7">R41</strain>
    </source>
</reference>
<keyword evidence="4" id="KW-0808">Transferase</keyword>
<dbReference type="CDD" id="cd00609">
    <property type="entry name" value="AAT_like"/>
    <property type="match status" value="1"/>
</dbReference>
<evidence type="ECO:0000256" key="1">
    <source>
        <dbReference type="ARBA" id="ARBA00001933"/>
    </source>
</evidence>
<name>A0AB39RQL0_9ACTN</name>
<dbReference type="GO" id="GO:0008483">
    <property type="term" value="F:transaminase activity"/>
    <property type="evidence" value="ECO:0007669"/>
    <property type="project" value="UniProtKB-KW"/>
</dbReference>
<evidence type="ECO:0000259" key="6">
    <source>
        <dbReference type="Pfam" id="PF00155"/>
    </source>
</evidence>
<dbReference type="GO" id="GO:0030170">
    <property type="term" value="F:pyridoxal phosphate binding"/>
    <property type="evidence" value="ECO:0007669"/>
    <property type="project" value="InterPro"/>
</dbReference>
<feature type="domain" description="Aminotransferase class I/classII large" evidence="6">
    <location>
        <begin position="35"/>
        <end position="372"/>
    </location>
</feature>
<dbReference type="EMBL" id="CP163443">
    <property type="protein sequence ID" value="XDQ56731.1"/>
    <property type="molecule type" value="Genomic_DNA"/>
</dbReference>
<evidence type="ECO:0000313" key="7">
    <source>
        <dbReference type="EMBL" id="XDQ56731.1"/>
    </source>
</evidence>
<dbReference type="AlphaFoldDB" id="A0AB39RQL0"/>
<dbReference type="Gene3D" id="3.40.640.10">
    <property type="entry name" value="Type I PLP-dependent aspartate aminotransferase-like (Major domain)"/>
    <property type="match status" value="1"/>
</dbReference>
<accession>A0AB39RQL0</accession>
<protein>
    <submittedName>
        <fullName evidence="7">Pyridoxal phosphate-dependent aminotransferase</fullName>
    </submittedName>
</protein>
<comment type="similarity">
    <text evidence="2">Belongs to the class-I pyridoxal-phosphate-dependent aminotransferase family.</text>
</comment>
<dbReference type="SUPFAM" id="SSF53383">
    <property type="entry name" value="PLP-dependent transferases"/>
    <property type="match status" value="1"/>
</dbReference>
<sequence>MGEISRTSRAGTIPPSCLHEVFRAAEDRERATGRPVIKLHVGEPYFPPPREVALAVEHAVHHGQTAYTSAEGMSALREALAVKLETENGHRTSPDRVFVTPGSCQGLAALFQSLANRGDELLLPELHWPIHLQQVLLAGFRPVFYALGPGYRPRLDAIRAAITPRTRAVLINSPANPTGAVLGTELMEGILELAREHDLQIISDEAYEHFVYEGEHVSFASLEHGLPERERRVFSTFTFSKSLAMTGYRLGYVVTPNAAAAHALRVVQEASIIGPSTPVQYAGLTALKARDSARENARMVRANRDRALPALRDAGLLGELPQGGWYAVLDLGPVGVDADTFAAGLLEKYDVGVAPAAGFALRPVVSDDGRILSADPAPDSRTLVRLAFCGDPAELDTGVERLLAHAAELRSRGGDP</sequence>
<dbReference type="InterPro" id="IPR015424">
    <property type="entry name" value="PyrdxlP-dep_Trfase"/>
</dbReference>
<evidence type="ECO:0000256" key="3">
    <source>
        <dbReference type="ARBA" id="ARBA00022576"/>
    </source>
</evidence>
<keyword evidence="3 7" id="KW-0032">Aminotransferase</keyword>
<dbReference type="InterPro" id="IPR015421">
    <property type="entry name" value="PyrdxlP-dep_Trfase_major"/>
</dbReference>
<evidence type="ECO:0000256" key="4">
    <source>
        <dbReference type="ARBA" id="ARBA00022679"/>
    </source>
</evidence>
<dbReference type="InterPro" id="IPR050596">
    <property type="entry name" value="AspAT/PAT-like"/>
</dbReference>
<evidence type="ECO:0000256" key="5">
    <source>
        <dbReference type="ARBA" id="ARBA00022898"/>
    </source>
</evidence>
<comment type="cofactor">
    <cofactor evidence="1">
        <name>pyridoxal 5'-phosphate</name>
        <dbReference type="ChEBI" id="CHEBI:597326"/>
    </cofactor>
</comment>
<organism evidence="7">
    <name type="scientific">Streptomyces sp. R41</name>
    <dbReference type="NCBI Taxonomy" id="3238632"/>
    <lineage>
        <taxon>Bacteria</taxon>
        <taxon>Bacillati</taxon>
        <taxon>Actinomycetota</taxon>
        <taxon>Actinomycetes</taxon>
        <taxon>Kitasatosporales</taxon>
        <taxon>Streptomycetaceae</taxon>
        <taxon>Streptomyces</taxon>
    </lineage>
</organism>
<dbReference type="Pfam" id="PF00155">
    <property type="entry name" value="Aminotran_1_2"/>
    <property type="match status" value="1"/>
</dbReference>
<dbReference type="RefSeq" id="WP_369249803.1">
    <property type="nucleotide sequence ID" value="NZ_CP163443.1"/>
</dbReference>
<gene>
    <name evidence="7" type="ORF">AB5J53_36170</name>
</gene>
<proteinExistence type="inferred from homology"/>